<keyword evidence="2" id="KW-1185">Reference proteome</keyword>
<name>A0A1X2HEY1_SYNRA</name>
<organism evidence="1 2">
    <name type="scientific">Syncephalastrum racemosum</name>
    <name type="common">Filamentous fungus</name>
    <dbReference type="NCBI Taxonomy" id="13706"/>
    <lineage>
        <taxon>Eukaryota</taxon>
        <taxon>Fungi</taxon>
        <taxon>Fungi incertae sedis</taxon>
        <taxon>Mucoromycota</taxon>
        <taxon>Mucoromycotina</taxon>
        <taxon>Mucoromycetes</taxon>
        <taxon>Mucorales</taxon>
        <taxon>Syncephalastraceae</taxon>
        <taxon>Syncephalastrum</taxon>
    </lineage>
</organism>
<accession>A0A1X2HEY1</accession>
<gene>
    <name evidence="1" type="ORF">BCR43DRAFT_240861</name>
</gene>
<dbReference type="InParanoid" id="A0A1X2HEY1"/>
<comment type="caution">
    <text evidence="1">The sequence shown here is derived from an EMBL/GenBank/DDBJ whole genome shotgun (WGS) entry which is preliminary data.</text>
</comment>
<evidence type="ECO:0000313" key="2">
    <source>
        <dbReference type="Proteomes" id="UP000242180"/>
    </source>
</evidence>
<dbReference type="Proteomes" id="UP000242180">
    <property type="component" value="Unassembled WGS sequence"/>
</dbReference>
<sequence length="150" mass="16969">MAGRRVHVERLGELFATPQPRRPWRTRTLGHRLDQESVTTPKLSQPADGGWCFPKSPSTPFSLLPSLFPQNLATICEFVSIFPMPPSLPFPSNICYLAFVCGNKSFVENVNQDLIICTEYTIENIREQCIQTTGNLVSLVQELSYSDHWV</sequence>
<dbReference type="EMBL" id="MCGN01000004">
    <property type="protein sequence ID" value="ORY97470.1"/>
    <property type="molecule type" value="Genomic_DNA"/>
</dbReference>
<reference evidence="1 2" key="1">
    <citation type="submission" date="2016-07" db="EMBL/GenBank/DDBJ databases">
        <title>Pervasive Adenine N6-methylation of Active Genes in Fungi.</title>
        <authorList>
            <consortium name="DOE Joint Genome Institute"/>
            <person name="Mondo S.J."/>
            <person name="Dannebaum R.O."/>
            <person name="Kuo R.C."/>
            <person name="Labutti K."/>
            <person name="Haridas S."/>
            <person name="Kuo A."/>
            <person name="Salamov A."/>
            <person name="Ahrendt S.R."/>
            <person name="Lipzen A."/>
            <person name="Sullivan W."/>
            <person name="Andreopoulos W.B."/>
            <person name="Clum A."/>
            <person name="Lindquist E."/>
            <person name="Daum C."/>
            <person name="Ramamoorthy G.K."/>
            <person name="Gryganskyi A."/>
            <person name="Culley D."/>
            <person name="Magnuson J.K."/>
            <person name="James T.Y."/>
            <person name="O'Malley M.A."/>
            <person name="Stajich J.E."/>
            <person name="Spatafora J.W."/>
            <person name="Visel A."/>
            <person name="Grigoriev I.V."/>
        </authorList>
    </citation>
    <scope>NUCLEOTIDE SEQUENCE [LARGE SCALE GENOMIC DNA]</scope>
    <source>
        <strain evidence="1 2">NRRL 2496</strain>
    </source>
</reference>
<evidence type="ECO:0000313" key="1">
    <source>
        <dbReference type="EMBL" id="ORY97470.1"/>
    </source>
</evidence>
<proteinExistence type="predicted"/>
<dbReference type="AlphaFoldDB" id="A0A1X2HEY1"/>
<protein>
    <submittedName>
        <fullName evidence="1">Uncharacterized protein</fullName>
    </submittedName>
</protein>